<evidence type="ECO:0000313" key="1">
    <source>
        <dbReference type="EMBL" id="OIW22116.1"/>
    </source>
</evidence>
<keyword evidence="2" id="KW-1185">Reference proteome</keyword>
<sequence>LIKYLLQINKENLSLEEYKTKAKENPNNYYTILKHYLLHNSRLVVLNVDNLKTKVIKKAYNRLATIYPKRNKTRKLI</sequence>
<dbReference type="AlphaFoldDB" id="A0A1J7IZ07"/>
<reference evidence="1 2" key="1">
    <citation type="submission" date="2016-10" db="EMBL/GenBank/DDBJ databases">
        <title>Draft genome sequence of Coniochaeta ligniaria NRRL30616, a lignocellulolytic fungus for bioabatement of inhibitors in plant biomass hydrolysates.</title>
        <authorList>
            <consortium name="DOE Joint Genome Institute"/>
            <person name="Jimenez D.J."/>
            <person name="Hector R.E."/>
            <person name="Riley R."/>
            <person name="Sun H."/>
            <person name="Grigoriev I.V."/>
            <person name="Van Elsas J.D."/>
            <person name="Nichols N.N."/>
        </authorList>
    </citation>
    <scope>NUCLEOTIDE SEQUENCE [LARGE SCALE GENOMIC DNA]</scope>
    <source>
        <strain evidence="1 2">NRRL 30616</strain>
    </source>
</reference>
<organism evidence="1 2">
    <name type="scientific">Coniochaeta ligniaria NRRL 30616</name>
    <dbReference type="NCBI Taxonomy" id="1408157"/>
    <lineage>
        <taxon>Eukaryota</taxon>
        <taxon>Fungi</taxon>
        <taxon>Dikarya</taxon>
        <taxon>Ascomycota</taxon>
        <taxon>Pezizomycotina</taxon>
        <taxon>Sordariomycetes</taxon>
        <taxon>Sordariomycetidae</taxon>
        <taxon>Coniochaetales</taxon>
        <taxon>Coniochaetaceae</taxon>
        <taxon>Coniochaeta</taxon>
    </lineage>
</organism>
<gene>
    <name evidence="1" type="ORF">CONLIGDRAFT_562472</name>
</gene>
<evidence type="ECO:0000313" key="2">
    <source>
        <dbReference type="Proteomes" id="UP000182658"/>
    </source>
</evidence>
<dbReference type="InParanoid" id="A0A1J7IZ07"/>
<accession>A0A1J7IZ07</accession>
<feature type="non-terminal residue" evidence="1">
    <location>
        <position position="77"/>
    </location>
</feature>
<dbReference type="Proteomes" id="UP000182658">
    <property type="component" value="Unassembled WGS sequence"/>
</dbReference>
<dbReference type="EMBL" id="KV875167">
    <property type="protein sequence ID" value="OIW22116.1"/>
    <property type="molecule type" value="Genomic_DNA"/>
</dbReference>
<protein>
    <submittedName>
        <fullName evidence="1">Uncharacterized protein</fullName>
    </submittedName>
</protein>
<proteinExistence type="predicted"/>
<feature type="non-terminal residue" evidence="1">
    <location>
        <position position="1"/>
    </location>
</feature>
<name>A0A1J7IZ07_9PEZI</name>